<feature type="transmembrane region" description="Helical" evidence="1">
    <location>
        <begin position="16"/>
        <end position="34"/>
    </location>
</feature>
<dbReference type="OrthoDB" id="99896at2157"/>
<keyword evidence="1" id="KW-0812">Transmembrane</keyword>
<dbReference type="HOGENOM" id="CLU_1335098_0_0_2"/>
<organism evidence="2 3">
    <name type="scientific">Thermococcus barophilus (strain DSM 11836 / MP)</name>
    <dbReference type="NCBI Taxonomy" id="391623"/>
    <lineage>
        <taxon>Archaea</taxon>
        <taxon>Methanobacteriati</taxon>
        <taxon>Methanobacteriota</taxon>
        <taxon>Thermococci</taxon>
        <taxon>Thermococcales</taxon>
        <taxon>Thermococcaceae</taxon>
        <taxon>Thermococcus</taxon>
    </lineage>
</organism>
<keyword evidence="1" id="KW-0472">Membrane</keyword>
<dbReference type="EMBL" id="CP002372">
    <property type="protein sequence ID" value="ADT83125.1"/>
    <property type="molecule type" value="Genomic_DNA"/>
</dbReference>
<dbReference type="eggNOG" id="arCOG05799">
    <property type="taxonomic scope" value="Archaea"/>
</dbReference>
<dbReference type="AlphaFoldDB" id="F0LHP1"/>
<feature type="transmembrane region" description="Helical" evidence="1">
    <location>
        <begin position="103"/>
        <end position="122"/>
    </location>
</feature>
<feature type="transmembrane region" description="Helical" evidence="1">
    <location>
        <begin position="40"/>
        <end position="60"/>
    </location>
</feature>
<proteinExistence type="predicted"/>
<evidence type="ECO:0000313" key="3">
    <source>
        <dbReference type="Proteomes" id="UP000007478"/>
    </source>
</evidence>
<keyword evidence="1" id="KW-1133">Transmembrane helix</keyword>
<gene>
    <name evidence="2" type="ordered locus">TERMP_00148</name>
</gene>
<dbReference type="InterPro" id="IPR021683">
    <property type="entry name" value="DUF3267"/>
</dbReference>
<keyword evidence="3" id="KW-1185">Reference proteome</keyword>
<dbReference type="Proteomes" id="UP000007478">
    <property type="component" value="Chromosome"/>
</dbReference>
<protein>
    <submittedName>
        <fullName evidence="2">Predicted membrane-associated metallopeptidase</fullName>
    </submittedName>
</protein>
<dbReference type="Pfam" id="PF11667">
    <property type="entry name" value="DUF3267"/>
    <property type="match status" value="1"/>
</dbReference>
<reference evidence="2 3" key="1">
    <citation type="journal article" date="2011" name="J. Bacteriol.">
        <title>Complete genome sequence of the hyperthermophilic, piezophilic, heterotrophic, and carboxydotrophic archaeon Thermococcus barophilus MP.</title>
        <authorList>
            <person name="Vannier P."/>
            <person name="Marteinsson V.T."/>
            <person name="Fridjonsson O.H."/>
            <person name="Oger P."/>
            <person name="Jebbar M."/>
        </authorList>
    </citation>
    <scope>NUCLEOTIDE SEQUENCE [LARGE SCALE GENOMIC DNA]</scope>
    <source>
        <strain evidence="3">DSM 11836 / MP</strain>
    </source>
</reference>
<feature type="transmembrane region" description="Helical" evidence="1">
    <location>
        <begin position="128"/>
        <end position="150"/>
    </location>
</feature>
<sequence>MDAPYSLRLNDYEGEIISLAFILFVLSGLVLSPLDFSINFASFWSVLHYLLLPLIFVVLTHEGLHALTARLFGAKVEFGISVFGKINLAPYTAVRTPLRKKKWMYIIIAPVLLSIIAYVLAFTLQSPWWGIVFVFNTSGLAGDLLILMILGKMPDDALIADEGVVMKSTHGFPGISRRVSMIIKIIALALLLYIILNFKVEVVVEK</sequence>
<evidence type="ECO:0000313" key="2">
    <source>
        <dbReference type="EMBL" id="ADT83125.1"/>
    </source>
</evidence>
<dbReference type="KEGG" id="tba:TERMP_00148"/>
<dbReference type="GeneID" id="10040466"/>
<evidence type="ECO:0000256" key="1">
    <source>
        <dbReference type="SAM" id="Phobius"/>
    </source>
</evidence>
<dbReference type="RefSeq" id="WP_013466423.1">
    <property type="nucleotide sequence ID" value="NC_014804.1"/>
</dbReference>
<feature type="transmembrane region" description="Helical" evidence="1">
    <location>
        <begin position="181"/>
        <end position="200"/>
    </location>
</feature>
<accession>F0LHP1</accession>
<name>F0LHP1_THEBM</name>
<dbReference type="PATRIC" id="fig|391623.17.peg.149"/>